<evidence type="ECO:0000313" key="2">
    <source>
        <dbReference type="Proteomes" id="UP000006038"/>
    </source>
</evidence>
<accession>J3N3Z4</accession>
<reference evidence="1" key="1">
    <citation type="journal article" date="2013" name="Nat. Commun.">
        <title>Whole-genome sequencing of Oryza brachyantha reveals mechanisms underlying Oryza genome evolution.</title>
        <authorList>
            <person name="Chen J."/>
            <person name="Huang Q."/>
            <person name="Gao D."/>
            <person name="Wang J."/>
            <person name="Lang Y."/>
            <person name="Liu T."/>
            <person name="Li B."/>
            <person name="Bai Z."/>
            <person name="Luis Goicoechea J."/>
            <person name="Liang C."/>
            <person name="Chen C."/>
            <person name="Zhang W."/>
            <person name="Sun S."/>
            <person name="Liao Y."/>
            <person name="Zhang X."/>
            <person name="Yang L."/>
            <person name="Song C."/>
            <person name="Wang M."/>
            <person name="Shi J."/>
            <person name="Liu G."/>
            <person name="Liu J."/>
            <person name="Zhou H."/>
            <person name="Zhou W."/>
            <person name="Yu Q."/>
            <person name="An N."/>
            <person name="Chen Y."/>
            <person name="Cai Q."/>
            <person name="Wang B."/>
            <person name="Liu B."/>
            <person name="Min J."/>
            <person name="Huang Y."/>
            <person name="Wu H."/>
            <person name="Li Z."/>
            <person name="Zhang Y."/>
            <person name="Yin Y."/>
            <person name="Song W."/>
            <person name="Jiang J."/>
            <person name="Jackson S.A."/>
            <person name="Wing R.A."/>
            <person name="Wang J."/>
            <person name="Chen M."/>
        </authorList>
    </citation>
    <scope>NUCLEOTIDE SEQUENCE [LARGE SCALE GENOMIC DNA]</scope>
    <source>
        <strain evidence="1">cv. IRGC 101232</strain>
    </source>
</reference>
<keyword evidence="2" id="KW-1185">Reference proteome</keyword>
<sequence length="145" mass="15709">MVTYPCAMLFNPPHRPPYWIVLICSVPLSPSSSALILGISVLLSLKSFSAFLCTPSRISPSRNSQGIRLFIAAVRSRSDGVAAHLWITTTRVNCGRVDLTGINIKRVRIPRGSHPMCGACSAGGPRLHATNLALSLSYLNYTPFL</sequence>
<organism evidence="1">
    <name type="scientific">Oryza brachyantha</name>
    <name type="common">malo sina</name>
    <dbReference type="NCBI Taxonomy" id="4533"/>
    <lineage>
        <taxon>Eukaryota</taxon>
        <taxon>Viridiplantae</taxon>
        <taxon>Streptophyta</taxon>
        <taxon>Embryophyta</taxon>
        <taxon>Tracheophyta</taxon>
        <taxon>Spermatophyta</taxon>
        <taxon>Magnoliopsida</taxon>
        <taxon>Liliopsida</taxon>
        <taxon>Poales</taxon>
        <taxon>Poaceae</taxon>
        <taxon>BOP clade</taxon>
        <taxon>Oryzoideae</taxon>
        <taxon>Oryzeae</taxon>
        <taxon>Oryzinae</taxon>
        <taxon>Oryza</taxon>
    </lineage>
</organism>
<dbReference type="Gramene" id="OB10G22420.1">
    <property type="protein sequence ID" value="OB10G22420.1"/>
    <property type="gene ID" value="OB10G22420"/>
</dbReference>
<proteinExistence type="predicted"/>
<dbReference type="HOGENOM" id="CLU_1789889_0_0_1"/>
<dbReference type="AlphaFoldDB" id="J3N3Z4"/>
<evidence type="ECO:0000313" key="1">
    <source>
        <dbReference type="EnsemblPlants" id="OB10G22420.1"/>
    </source>
</evidence>
<name>J3N3Z4_ORYBR</name>
<dbReference type="Proteomes" id="UP000006038">
    <property type="component" value="Chromosome 10"/>
</dbReference>
<reference evidence="1" key="2">
    <citation type="submission" date="2013-04" db="UniProtKB">
        <authorList>
            <consortium name="EnsemblPlants"/>
        </authorList>
    </citation>
    <scope>IDENTIFICATION</scope>
</reference>
<protein>
    <submittedName>
        <fullName evidence="1">Uncharacterized protein</fullName>
    </submittedName>
</protein>
<dbReference type="EnsemblPlants" id="OB10G22420.1">
    <property type="protein sequence ID" value="OB10G22420.1"/>
    <property type="gene ID" value="OB10G22420"/>
</dbReference>